<sequence>MSNLIRNWGVTGFVGAAPQYIRPDSLSNQGQVGDLDGVLVLPLWPGGPKRIERLSGRVPTSWIGGSDIEPIARAAGEVLQVPFDPQSKTESSVYRLLDASLAHLQSYNNWYSSERGEKHHRAAVNDDHQYFLPFESALEMGSIGGVGTTRRPGDKSWNKLLQVENGLEDDGFISDGTKLFRLAILHNGEAAAVPPNANIGDEVFTIFMSPTKLRGSKQWVACVGRPVSGFEATNEAIARYAKQQFLKPLKNSLDPGSGSSDGKSIPGSDWASLGPFADKGPTLKGVEADIALQDDVFDIRHYRVIGVAVDASAPRSLHARASIHYAAIH</sequence>
<proteinExistence type="predicted"/>
<evidence type="ECO:0000313" key="2">
    <source>
        <dbReference type="Proteomes" id="UP001396898"/>
    </source>
</evidence>
<dbReference type="Proteomes" id="UP001396898">
    <property type="component" value="Unassembled WGS sequence"/>
</dbReference>
<reference evidence="1 2" key="1">
    <citation type="submission" date="2023-01" db="EMBL/GenBank/DDBJ databases">
        <title>Analysis of 21 Apiospora genomes using comparative genomics revels a genus with tremendous synthesis potential of carbohydrate active enzymes and secondary metabolites.</title>
        <authorList>
            <person name="Sorensen T."/>
        </authorList>
    </citation>
    <scope>NUCLEOTIDE SEQUENCE [LARGE SCALE GENOMIC DNA]</scope>
    <source>
        <strain evidence="1 2">CBS 20057</strain>
    </source>
</reference>
<name>A0ABR1RA88_9PEZI</name>
<comment type="caution">
    <text evidence="1">The sequence shown here is derived from an EMBL/GenBank/DDBJ whole genome shotgun (WGS) entry which is preliminary data.</text>
</comment>
<accession>A0ABR1RA88</accession>
<protein>
    <submittedName>
        <fullName evidence="1">Uncharacterized protein</fullName>
    </submittedName>
</protein>
<dbReference type="EMBL" id="JAQQWI010000017">
    <property type="protein sequence ID" value="KAK8005964.1"/>
    <property type="molecule type" value="Genomic_DNA"/>
</dbReference>
<keyword evidence="2" id="KW-1185">Reference proteome</keyword>
<evidence type="ECO:0000313" key="1">
    <source>
        <dbReference type="EMBL" id="KAK8005964.1"/>
    </source>
</evidence>
<organism evidence="1 2">
    <name type="scientific">Apiospora marii</name>
    <dbReference type="NCBI Taxonomy" id="335849"/>
    <lineage>
        <taxon>Eukaryota</taxon>
        <taxon>Fungi</taxon>
        <taxon>Dikarya</taxon>
        <taxon>Ascomycota</taxon>
        <taxon>Pezizomycotina</taxon>
        <taxon>Sordariomycetes</taxon>
        <taxon>Xylariomycetidae</taxon>
        <taxon>Amphisphaeriales</taxon>
        <taxon>Apiosporaceae</taxon>
        <taxon>Apiospora</taxon>
    </lineage>
</organism>
<gene>
    <name evidence="1" type="ORF">PG991_012261</name>
</gene>